<evidence type="ECO:0000313" key="2">
    <source>
        <dbReference type="EMBL" id="GAA3159368.1"/>
    </source>
</evidence>
<sequence length="114" mass="12555">MARTPQEIFGHHATALIAGDIDGIVADYADDALFITPRGVLRGKDGVREGFTTLLGDLPNATWDVPTQIFEDDVLFIEWSAVSEKTQARDGVDTFVFRGDSIQVQTVRYTVEPV</sequence>
<evidence type="ECO:0000259" key="1">
    <source>
        <dbReference type="Pfam" id="PF12680"/>
    </source>
</evidence>
<evidence type="ECO:0000313" key="3">
    <source>
        <dbReference type="Proteomes" id="UP001499924"/>
    </source>
</evidence>
<name>A0ABP6NVG5_9ACTN</name>
<protein>
    <submittedName>
        <fullName evidence="2">Nuclear transport factor 2 family protein</fullName>
    </submittedName>
</protein>
<proteinExistence type="predicted"/>
<dbReference type="RefSeq" id="WP_344687317.1">
    <property type="nucleotide sequence ID" value="NZ_BAAAVV010000002.1"/>
</dbReference>
<dbReference type="SUPFAM" id="SSF54427">
    <property type="entry name" value="NTF2-like"/>
    <property type="match status" value="1"/>
</dbReference>
<dbReference type="InterPro" id="IPR037401">
    <property type="entry name" value="SnoaL-like"/>
</dbReference>
<organism evidence="2 3">
    <name type="scientific">Blastococcus jejuensis</name>
    <dbReference type="NCBI Taxonomy" id="351224"/>
    <lineage>
        <taxon>Bacteria</taxon>
        <taxon>Bacillati</taxon>
        <taxon>Actinomycetota</taxon>
        <taxon>Actinomycetes</taxon>
        <taxon>Geodermatophilales</taxon>
        <taxon>Geodermatophilaceae</taxon>
        <taxon>Blastococcus</taxon>
    </lineage>
</organism>
<dbReference type="InterPro" id="IPR032710">
    <property type="entry name" value="NTF2-like_dom_sf"/>
</dbReference>
<reference evidence="3" key="1">
    <citation type="journal article" date="2019" name="Int. J. Syst. Evol. Microbiol.">
        <title>The Global Catalogue of Microorganisms (GCM) 10K type strain sequencing project: providing services to taxonomists for standard genome sequencing and annotation.</title>
        <authorList>
            <consortium name="The Broad Institute Genomics Platform"/>
            <consortium name="The Broad Institute Genome Sequencing Center for Infectious Disease"/>
            <person name="Wu L."/>
            <person name="Ma J."/>
        </authorList>
    </citation>
    <scope>NUCLEOTIDE SEQUENCE [LARGE SCALE GENOMIC DNA]</scope>
    <source>
        <strain evidence="3">JCM 15614</strain>
    </source>
</reference>
<dbReference type="Pfam" id="PF12680">
    <property type="entry name" value="SnoaL_2"/>
    <property type="match status" value="1"/>
</dbReference>
<accession>A0ABP6NVG5</accession>
<keyword evidence="3" id="KW-1185">Reference proteome</keyword>
<dbReference type="EMBL" id="BAAAVV010000002">
    <property type="protein sequence ID" value="GAA3159368.1"/>
    <property type="molecule type" value="Genomic_DNA"/>
</dbReference>
<comment type="caution">
    <text evidence="2">The sequence shown here is derived from an EMBL/GenBank/DDBJ whole genome shotgun (WGS) entry which is preliminary data.</text>
</comment>
<gene>
    <name evidence="2" type="ORF">GCM10010531_08430</name>
</gene>
<feature type="domain" description="SnoaL-like" evidence="1">
    <location>
        <begin position="13"/>
        <end position="102"/>
    </location>
</feature>
<dbReference type="Proteomes" id="UP001499924">
    <property type="component" value="Unassembled WGS sequence"/>
</dbReference>
<dbReference type="Gene3D" id="3.10.450.50">
    <property type="match status" value="1"/>
</dbReference>